<name>G5A4N6_PHYSP</name>
<dbReference type="Proteomes" id="UP000002640">
    <property type="component" value="Unassembled WGS sequence"/>
</dbReference>
<sequence length="578" mass="62275">MAEIGERLGALQDEGSASRDEDGGVLAGESTEKVSGETEEMVGTAPRGTLADEGLDDDTSENGEAKLVVLKVTADGRGKSSVTVKVNKEAVRAGSVLAGMRVPGASKSSGADCDKDPDGAMKNAVVGNMNDKGGAKEGTGPNDMANAGGLPREVTSGMDTLEDCIEDAEVARLERFSTVTKANDTAESDIQGRAEEGGTPSTESTKGRASQARYGRMFTDRELELLEQGEYGLASDEPEEYDKELEERLFPRDEVEMKRRMQENAARQKAMSIEEISKLLGIPVEKLERTKEVARRAGSTPEYWLEWYDKTLAVSSEAKRANRDFKGHGPYEKPEAKSTGPLAAVADSPNPREGVVEATSAAAGSARDHGKDEAAVEQEVVRNACSSLATNEAASEIETMDEMDREDKTVPFTSRSVIRKVVHRRLKGLVRDGEDGADGKDEKEWLRGQLRVSFKGVDEWRLRVLTDWFERYYAGEAAAICEKLKLRAKRGVAEARVGKDSAPGKAEKHVPFQVGGTVCVVKGPPERDKALEEDSPHCVRVIGAVARVITANTLAATDNGAHSGPGIPRVSTHWESLP</sequence>
<dbReference type="GeneID" id="20647565"/>
<organism evidence="2 3">
    <name type="scientific">Phytophthora sojae (strain P6497)</name>
    <name type="common">Soybean stem and root rot agent</name>
    <name type="synonym">Phytophthora megasperma f. sp. glycines</name>
    <dbReference type="NCBI Taxonomy" id="1094619"/>
    <lineage>
        <taxon>Eukaryota</taxon>
        <taxon>Sar</taxon>
        <taxon>Stramenopiles</taxon>
        <taxon>Oomycota</taxon>
        <taxon>Peronosporomycetes</taxon>
        <taxon>Peronosporales</taxon>
        <taxon>Peronosporaceae</taxon>
        <taxon>Phytophthora</taxon>
    </lineage>
</organism>
<evidence type="ECO:0000256" key="1">
    <source>
        <dbReference type="SAM" id="MobiDB-lite"/>
    </source>
</evidence>
<feature type="compositionally biased region" description="Polar residues" evidence="1">
    <location>
        <begin position="199"/>
        <end position="208"/>
    </location>
</feature>
<protein>
    <submittedName>
        <fullName evidence="2">Uncharacterized protein</fullName>
    </submittedName>
</protein>
<dbReference type="EMBL" id="JH159159">
    <property type="protein sequence ID" value="EGZ09636.1"/>
    <property type="molecule type" value="Genomic_DNA"/>
</dbReference>
<keyword evidence="3" id="KW-1185">Reference proteome</keyword>
<accession>G5A4N6</accession>
<evidence type="ECO:0000313" key="3">
    <source>
        <dbReference type="Proteomes" id="UP000002640"/>
    </source>
</evidence>
<dbReference type="SMR" id="G5A4N6"/>
<reference evidence="2 3" key="1">
    <citation type="journal article" date="2006" name="Science">
        <title>Phytophthora genome sequences uncover evolutionary origins and mechanisms of pathogenesis.</title>
        <authorList>
            <person name="Tyler B.M."/>
            <person name="Tripathy S."/>
            <person name="Zhang X."/>
            <person name="Dehal P."/>
            <person name="Jiang R.H."/>
            <person name="Aerts A."/>
            <person name="Arredondo F.D."/>
            <person name="Baxter L."/>
            <person name="Bensasson D."/>
            <person name="Beynon J.L."/>
            <person name="Chapman J."/>
            <person name="Damasceno C.M."/>
            <person name="Dorrance A.E."/>
            <person name="Dou D."/>
            <person name="Dickerman A.W."/>
            <person name="Dubchak I.L."/>
            <person name="Garbelotto M."/>
            <person name="Gijzen M."/>
            <person name="Gordon S.G."/>
            <person name="Govers F."/>
            <person name="Grunwald N.J."/>
            <person name="Huang W."/>
            <person name="Ivors K.L."/>
            <person name="Jones R.W."/>
            <person name="Kamoun S."/>
            <person name="Krampis K."/>
            <person name="Lamour K.H."/>
            <person name="Lee M.K."/>
            <person name="McDonald W.H."/>
            <person name="Medina M."/>
            <person name="Meijer H.J."/>
            <person name="Nordberg E.K."/>
            <person name="Maclean D.J."/>
            <person name="Ospina-Giraldo M.D."/>
            <person name="Morris P.F."/>
            <person name="Phuntumart V."/>
            <person name="Putnam N.H."/>
            <person name="Rash S."/>
            <person name="Rose J.K."/>
            <person name="Sakihama Y."/>
            <person name="Salamov A.A."/>
            <person name="Savidor A."/>
            <person name="Scheuring C.F."/>
            <person name="Smith B.M."/>
            <person name="Sobral B.W."/>
            <person name="Terry A."/>
            <person name="Torto-Alalibo T.A."/>
            <person name="Win J."/>
            <person name="Xu Z."/>
            <person name="Zhang H."/>
            <person name="Grigoriev I.V."/>
            <person name="Rokhsar D.S."/>
            <person name="Boore J.L."/>
        </authorList>
    </citation>
    <scope>NUCLEOTIDE SEQUENCE [LARGE SCALE GENOMIC DNA]</scope>
    <source>
        <strain evidence="2 3">P6497</strain>
    </source>
</reference>
<dbReference type="RefSeq" id="XP_009534497.1">
    <property type="nucleotide sequence ID" value="XM_009536202.1"/>
</dbReference>
<feature type="region of interest" description="Disordered" evidence="1">
    <location>
        <begin position="1"/>
        <end position="63"/>
    </location>
</feature>
<feature type="region of interest" description="Disordered" evidence="1">
    <location>
        <begin position="101"/>
        <end position="155"/>
    </location>
</feature>
<dbReference type="KEGG" id="psoj:PHYSODRAFT_338405"/>
<gene>
    <name evidence="2" type="ORF">PHYSODRAFT_338405</name>
</gene>
<evidence type="ECO:0000313" key="2">
    <source>
        <dbReference type="EMBL" id="EGZ09636.1"/>
    </source>
</evidence>
<feature type="compositionally biased region" description="Basic and acidic residues" evidence="1">
    <location>
        <begin position="321"/>
        <end position="336"/>
    </location>
</feature>
<feature type="region of interest" description="Disordered" evidence="1">
    <location>
        <begin position="559"/>
        <end position="578"/>
    </location>
</feature>
<proteinExistence type="predicted"/>
<dbReference type="AlphaFoldDB" id="G5A4N6"/>
<feature type="region of interest" description="Disordered" evidence="1">
    <location>
        <begin position="321"/>
        <end position="370"/>
    </location>
</feature>
<feature type="region of interest" description="Disordered" evidence="1">
    <location>
        <begin position="175"/>
        <end position="214"/>
    </location>
</feature>
<dbReference type="InParanoid" id="G5A4N6"/>